<dbReference type="InterPro" id="IPR036393">
    <property type="entry name" value="AceGlu_kinase-like_sf"/>
</dbReference>
<dbReference type="InterPro" id="IPR001048">
    <property type="entry name" value="Asp/Glu/Uridylate_kinase"/>
</dbReference>
<dbReference type="EC" id="2.7.2.4" evidence="8"/>
<evidence type="ECO:0000256" key="4">
    <source>
        <dbReference type="ARBA" id="ARBA00022741"/>
    </source>
</evidence>
<evidence type="ECO:0000313" key="12">
    <source>
        <dbReference type="EMBL" id="KGN92247.1"/>
    </source>
</evidence>
<dbReference type="PANTHER" id="PTHR21499">
    <property type="entry name" value="ASPARTATE KINASE"/>
    <property type="match status" value="1"/>
</dbReference>
<protein>
    <recommendedName>
        <fullName evidence="8">Aspartokinase</fullName>
        <ecNumber evidence="8">2.7.2.4</ecNumber>
    </recommendedName>
</protein>
<feature type="domain" description="Aspartokinase ACT" evidence="11">
    <location>
        <begin position="382"/>
        <end position="439"/>
    </location>
</feature>
<name>A0ABR4XKL5_9PORP</name>
<accession>A0ABR4XKL5</accession>
<comment type="pathway">
    <text evidence="1 9">Amino-acid biosynthesis; L-lysine biosynthesis via DAP pathway; (S)-tetrahydrodipicolinate from L-aspartate: step 1/4.</text>
</comment>
<keyword evidence="13" id="KW-1185">Reference proteome</keyword>
<comment type="catalytic activity">
    <reaction evidence="7 8">
        <text>L-aspartate + ATP = 4-phospho-L-aspartate + ADP</text>
        <dbReference type="Rhea" id="RHEA:23776"/>
        <dbReference type="ChEBI" id="CHEBI:29991"/>
        <dbReference type="ChEBI" id="CHEBI:30616"/>
        <dbReference type="ChEBI" id="CHEBI:57535"/>
        <dbReference type="ChEBI" id="CHEBI:456216"/>
        <dbReference type="EC" id="2.7.2.4"/>
    </reaction>
</comment>
<keyword evidence="4" id="KW-0547">Nucleotide-binding</keyword>
<evidence type="ECO:0000256" key="7">
    <source>
        <dbReference type="ARBA" id="ARBA00047872"/>
    </source>
</evidence>
<keyword evidence="9" id="KW-0028">Amino-acid biosynthesis</keyword>
<gene>
    <name evidence="12" type="ORF">HQ43_09560</name>
</gene>
<reference evidence="12 13" key="1">
    <citation type="submission" date="2014-08" db="EMBL/GenBank/DDBJ databases">
        <title>Porphyromonas canoris strain:OH2762 Genome sequencing.</title>
        <authorList>
            <person name="Wallis C."/>
            <person name="Deusch O."/>
            <person name="O'Flynn C."/>
            <person name="Davis I."/>
            <person name="Jospin G."/>
            <person name="Darling A.E."/>
            <person name="Coil D.A."/>
            <person name="Alexiev A."/>
            <person name="Horsfall A."/>
            <person name="Kirkwood N."/>
            <person name="Harris S."/>
            <person name="Eisen J.A."/>
        </authorList>
    </citation>
    <scope>NUCLEOTIDE SEQUENCE [LARGE SCALE GENOMIC DNA]</scope>
    <source>
        <strain evidence="13">COT-108 OH2762</strain>
    </source>
</reference>
<evidence type="ECO:0000256" key="9">
    <source>
        <dbReference type="RuleBase" id="RU004249"/>
    </source>
</evidence>
<organism evidence="12 13">
    <name type="scientific">Porphyromonas canoris</name>
    <dbReference type="NCBI Taxonomy" id="36875"/>
    <lineage>
        <taxon>Bacteria</taxon>
        <taxon>Pseudomonadati</taxon>
        <taxon>Bacteroidota</taxon>
        <taxon>Bacteroidia</taxon>
        <taxon>Bacteroidales</taxon>
        <taxon>Porphyromonadaceae</taxon>
        <taxon>Porphyromonas</taxon>
    </lineage>
</organism>
<sequence>MNTAKTIIMKFGGTSVGSAERIKHVGTLISDSREKIIVLSAMAGVTNKLVEISKHYYDSNLNAAKHCIDELKSKYMQEIDFLYKGEPLRRAVKTFVQEKMDYLWSFHEDSFTIFEEKAVLAVGELISTEMMCQHLNETGIGAVKLPALDFMRTDKYGEPDMQRTEMLLKEQLSLLPQSHIYITEGFICKNAYDEIDNLQRGGSDYTASIIGAVLEAKEIQIWTDIDGMHNNDPRIVEKTDPVRRLHFEEAAELAYFGAKILHPTCILPAKHRNIPVRLLNSMDPSAPGTLISNSIEEGKIKAIAAKDNITVVKINSSRMLLAHGFMRRVFETFERHQTAVDMVTTSEVSVSLTIDNASHLQDIISELKQFASVSIDSDMVSICIVGDLNWKNIGFESAIIRALDEIPVRMISYGGSNYNVTVLVQKEHKEMALEALSTHLFYHE</sequence>
<dbReference type="InterPro" id="IPR001341">
    <property type="entry name" value="Asp_kinase"/>
</dbReference>
<evidence type="ECO:0000259" key="10">
    <source>
        <dbReference type="Pfam" id="PF00696"/>
    </source>
</evidence>
<evidence type="ECO:0000313" key="13">
    <source>
        <dbReference type="Proteomes" id="UP000030101"/>
    </source>
</evidence>
<keyword evidence="6" id="KW-0067">ATP-binding</keyword>
<proteinExistence type="inferred from homology"/>
<evidence type="ECO:0000256" key="5">
    <source>
        <dbReference type="ARBA" id="ARBA00022777"/>
    </source>
</evidence>
<dbReference type="SUPFAM" id="SSF53633">
    <property type="entry name" value="Carbamate kinase-like"/>
    <property type="match status" value="1"/>
</dbReference>
<evidence type="ECO:0000256" key="6">
    <source>
        <dbReference type="ARBA" id="ARBA00022840"/>
    </source>
</evidence>
<dbReference type="CDD" id="cd04912">
    <property type="entry name" value="ACT_AKiii-LysC-EC-like_1"/>
    <property type="match status" value="1"/>
</dbReference>
<comment type="pathway">
    <text evidence="9">Amino-acid biosynthesis; L-threonine biosynthesis; L-threonine from L-aspartate: step 1/5.</text>
</comment>
<dbReference type="PANTHER" id="PTHR21499:SF59">
    <property type="entry name" value="ASPARTOKINASE"/>
    <property type="match status" value="1"/>
</dbReference>
<dbReference type="CDD" id="cd04243">
    <property type="entry name" value="AAK_AK-HSDH-like"/>
    <property type="match status" value="1"/>
</dbReference>
<dbReference type="Gene3D" id="3.40.1160.10">
    <property type="entry name" value="Acetylglutamate kinase-like"/>
    <property type="match status" value="1"/>
</dbReference>
<dbReference type="Gene3D" id="3.30.70.260">
    <property type="match status" value="2"/>
</dbReference>
<keyword evidence="5 8" id="KW-0418">Kinase</keyword>
<dbReference type="Proteomes" id="UP000030101">
    <property type="component" value="Unassembled WGS sequence"/>
</dbReference>
<dbReference type="PROSITE" id="PS00324">
    <property type="entry name" value="ASPARTOKINASE"/>
    <property type="match status" value="1"/>
</dbReference>
<dbReference type="RefSeq" id="WP_036792454.1">
    <property type="nucleotide sequence ID" value="NZ_JQZV01000013.1"/>
</dbReference>
<dbReference type="Pfam" id="PF00696">
    <property type="entry name" value="AA_kinase"/>
    <property type="match status" value="1"/>
</dbReference>
<evidence type="ECO:0000256" key="3">
    <source>
        <dbReference type="ARBA" id="ARBA00022679"/>
    </source>
</evidence>
<evidence type="ECO:0000256" key="8">
    <source>
        <dbReference type="RuleBase" id="RU003448"/>
    </source>
</evidence>
<dbReference type="InterPro" id="IPR018042">
    <property type="entry name" value="Aspartate_kinase_CS"/>
</dbReference>
<keyword evidence="3 8" id="KW-0808">Transferase</keyword>
<dbReference type="InterPro" id="IPR045865">
    <property type="entry name" value="ACT-like_dom_sf"/>
</dbReference>
<dbReference type="InterPro" id="IPR054352">
    <property type="entry name" value="ACT_Aspartokinase"/>
</dbReference>
<dbReference type="EMBL" id="JQZV01000013">
    <property type="protein sequence ID" value="KGN92247.1"/>
    <property type="molecule type" value="Genomic_DNA"/>
</dbReference>
<dbReference type="NCBIfam" id="TIGR00657">
    <property type="entry name" value="asp_kinases"/>
    <property type="match status" value="1"/>
</dbReference>
<comment type="similarity">
    <text evidence="2 8">Belongs to the aspartokinase family.</text>
</comment>
<dbReference type="SUPFAM" id="SSF55021">
    <property type="entry name" value="ACT-like"/>
    <property type="match status" value="2"/>
</dbReference>
<evidence type="ECO:0000259" key="11">
    <source>
        <dbReference type="Pfam" id="PF22468"/>
    </source>
</evidence>
<comment type="caution">
    <text evidence="12">The sequence shown here is derived from an EMBL/GenBank/DDBJ whole genome shotgun (WGS) entry which is preliminary data.</text>
</comment>
<dbReference type="PIRSF" id="PIRSF000726">
    <property type="entry name" value="Asp_kin"/>
    <property type="match status" value="1"/>
</dbReference>
<dbReference type="GO" id="GO:0016301">
    <property type="term" value="F:kinase activity"/>
    <property type="evidence" value="ECO:0007669"/>
    <property type="project" value="UniProtKB-KW"/>
</dbReference>
<dbReference type="Pfam" id="PF22468">
    <property type="entry name" value="ACT_9"/>
    <property type="match status" value="1"/>
</dbReference>
<dbReference type="InterPro" id="IPR005260">
    <property type="entry name" value="Asp_kin_monofn"/>
</dbReference>
<comment type="pathway">
    <text evidence="9">Amino-acid biosynthesis; L-methionine biosynthesis via de novo pathway; L-homoserine from L-aspartate: step 1/3.</text>
</comment>
<evidence type="ECO:0000256" key="1">
    <source>
        <dbReference type="ARBA" id="ARBA00004766"/>
    </source>
</evidence>
<evidence type="ECO:0000256" key="2">
    <source>
        <dbReference type="ARBA" id="ARBA00010122"/>
    </source>
</evidence>
<feature type="domain" description="Aspartate/glutamate/uridylate kinase" evidence="10">
    <location>
        <begin position="5"/>
        <end position="280"/>
    </location>
</feature>